<dbReference type="InterPro" id="IPR036271">
    <property type="entry name" value="Tet_transcr_reg_TetR-rel_C_sf"/>
</dbReference>
<dbReference type="InterPro" id="IPR001647">
    <property type="entry name" value="HTH_TetR"/>
</dbReference>
<dbReference type="Gene3D" id="1.10.357.10">
    <property type="entry name" value="Tetracycline Repressor, domain 2"/>
    <property type="match status" value="1"/>
</dbReference>
<keyword evidence="1" id="KW-0805">Transcription regulation</keyword>
<dbReference type="GO" id="GO:0003677">
    <property type="term" value="F:DNA binding"/>
    <property type="evidence" value="ECO:0007669"/>
    <property type="project" value="UniProtKB-UniRule"/>
</dbReference>
<dbReference type="PRINTS" id="PR00455">
    <property type="entry name" value="HTHTETR"/>
</dbReference>
<evidence type="ECO:0000256" key="1">
    <source>
        <dbReference type="ARBA" id="ARBA00023015"/>
    </source>
</evidence>
<organism evidence="6 7">
    <name type="scientific">Sphingobacterium hungaricum</name>
    <dbReference type="NCBI Taxonomy" id="2082723"/>
    <lineage>
        <taxon>Bacteria</taxon>
        <taxon>Pseudomonadati</taxon>
        <taxon>Bacteroidota</taxon>
        <taxon>Sphingobacteriia</taxon>
        <taxon>Sphingobacteriales</taxon>
        <taxon>Sphingobacteriaceae</taxon>
        <taxon>Sphingobacterium</taxon>
    </lineage>
</organism>
<comment type="caution">
    <text evidence="6">The sequence shown here is derived from an EMBL/GenBank/DDBJ whole genome shotgun (WGS) entry which is preliminary data.</text>
</comment>
<evidence type="ECO:0000256" key="4">
    <source>
        <dbReference type="PROSITE-ProRule" id="PRU00335"/>
    </source>
</evidence>
<gene>
    <name evidence="6" type="ORF">C4F49_11515</name>
</gene>
<feature type="DNA-binding region" description="H-T-H motif" evidence="4">
    <location>
        <begin position="35"/>
        <end position="54"/>
    </location>
</feature>
<dbReference type="SUPFAM" id="SSF46689">
    <property type="entry name" value="Homeodomain-like"/>
    <property type="match status" value="1"/>
</dbReference>
<feature type="domain" description="HTH tetR-type" evidence="5">
    <location>
        <begin position="12"/>
        <end position="72"/>
    </location>
</feature>
<keyword evidence="7" id="KW-1185">Reference proteome</keyword>
<keyword evidence="2 4" id="KW-0238">DNA-binding</keyword>
<evidence type="ECO:0000259" key="5">
    <source>
        <dbReference type="PROSITE" id="PS50977"/>
    </source>
</evidence>
<dbReference type="Pfam" id="PF00440">
    <property type="entry name" value="TetR_N"/>
    <property type="match status" value="1"/>
</dbReference>
<evidence type="ECO:0000313" key="7">
    <source>
        <dbReference type="Proteomes" id="UP000616201"/>
    </source>
</evidence>
<keyword evidence="3" id="KW-0804">Transcription</keyword>
<dbReference type="AlphaFoldDB" id="A0A928YQJ9"/>
<dbReference type="Pfam" id="PF13305">
    <property type="entry name" value="TetR_C_33"/>
    <property type="match status" value="1"/>
</dbReference>
<dbReference type="PANTHER" id="PTHR43479">
    <property type="entry name" value="ACREF/ENVCD OPERON REPRESSOR-RELATED"/>
    <property type="match status" value="1"/>
</dbReference>
<dbReference type="InterPro" id="IPR025996">
    <property type="entry name" value="MT1864/Rv1816-like_C"/>
</dbReference>
<dbReference type="PROSITE" id="PS50977">
    <property type="entry name" value="HTH_TETR_2"/>
    <property type="match status" value="1"/>
</dbReference>
<dbReference type="SUPFAM" id="SSF48498">
    <property type="entry name" value="Tetracyclin repressor-like, C-terminal domain"/>
    <property type="match status" value="1"/>
</dbReference>
<reference evidence="6" key="1">
    <citation type="submission" date="2018-02" db="EMBL/GenBank/DDBJ databases">
        <authorList>
            <person name="Vasarhelyi B.M."/>
            <person name="Deshmukh S."/>
            <person name="Balint B."/>
            <person name="Kukolya J."/>
        </authorList>
    </citation>
    <scope>NUCLEOTIDE SEQUENCE</scope>
    <source>
        <strain evidence="6">KB22</strain>
    </source>
</reference>
<dbReference type="EMBL" id="PRDK01000006">
    <property type="protein sequence ID" value="MBE8714311.1"/>
    <property type="molecule type" value="Genomic_DNA"/>
</dbReference>
<dbReference type="InterPro" id="IPR009057">
    <property type="entry name" value="Homeodomain-like_sf"/>
</dbReference>
<proteinExistence type="predicted"/>
<evidence type="ECO:0000313" key="6">
    <source>
        <dbReference type="EMBL" id="MBE8714311.1"/>
    </source>
</evidence>
<evidence type="ECO:0000256" key="2">
    <source>
        <dbReference type="ARBA" id="ARBA00023125"/>
    </source>
</evidence>
<sequence>MGIKERKQKHKEDLRSKILEAAKELFVKEGFEATSIRKIAAKIEFSPTTIYLYYKDKNDIAYALHQEGFSLLRTQFLPLMHVESAFERLKAIGKAYIDFGFKNPDYYFVMFMLKDPMDFVNQNCGDEWEEGERVFDFLEQTIVDCQAEGYFKDMDKELMAVNAWTSVHGMVSLYLMGHLKKVAEVKNLQIENENLIEESFKLYIDLLARTKQ</sequence>
<protein>
    <submittedName>
        <fullName evidence="6">TetR family transcriptional regulator</fullName>
    </submittedName>
</protein>
<evidence type="ECO:0000256" key="3">
    <source>
        <dbReference type="ARBA" id="ARBA00023163"/>
    </source>
</evidence>
<dbReference type="Proteomes" id="UP000616201">
    <property type="component" value="Unassembled WGS sequence"/>
</dbReference>
<dbReference type="InterPro" id="IPR050624">
    <property type="entry name" value="HTH-type_Tx_Regulator"/>
</dbReference>
<dbReference type="PANTHER" id="PTHR43479:SF11">
    <property type="entry name" value="ACREF_ENVCD OPERON REPRESSOR-RELATED"/>
    <property type="match status" value="1"/>
</dbReference>
<dbReference type="RefSeq" id="WP_196936441.1">
    <property type="nucleotide sequence ID" value="NZ_MU158698.1"/>
</dbReference>
<accession>A0A928YQJ9</accession>
<name>A0A928YQJ9_9SPHI</name>